<feature type="transmembrane region" description="Helical" evidence="1">
    <location>
        <begin position="6"/>
        <end position="26"/>
    </location>
</feature>
<feature type="transmembrane region" description="Helical" evidence="1">
    <location>
        <begin position="218"/>
        <end position="240"/>
    </location>
</feature>
<dbReference type="AlphaFoldDB" id="A0A9D1V8Y9"/>
<evidence type="ECO:0000313" key="3">
    <source>
        <dbReference type="Proteomes" id="UP000824204"/>
    </source>
</evidence>
<name>A0A9D1V8Y9_9FIRM</name>
<organism evidence="2 3">
    <name type="scientific">Candidatus Borkfalkia faecipullorum</name>
    <dbReference type="NCBI Taxonomy" id="2838510"/>
    <lineage>
        <taxon>Bacteria</taxon>
        <taxon>Bacillati</taxon>
        <taxon>Bacillota</taxon>
        <taxon>Clostridia</taxon>
        <taxon>Christensenellales</taxon>
        <taxon>Christensenellaceae</taxon>
        <taxon>Candidatus Borkfalkia</taxon>
    </lineage>
</organism>
<feature type="transmembrane region" description="Helical" evidence="1">
    <location>
        <begin position="155"/>
        <end position="180"/>
    </location>
</feature>
<evidence type="ECO:0000313" key="2">
    <source>
        <dbReference type="EMBL" id="HIX08295.1"/>
    </source>
</evidence>
<keyword evidence="1" id="KW-0812">Transmembrane</keyword>
<comment type="caution">
    <text evidence="2">The sequence shown here is derived from an EMBL/GenBank/DDBJ whole genome shotgun (WGS) entry which is preliminary data.</text>
</comment>
<dbReference type="Pfam" id="PF04298">
    <property type="entry name" value="Zn_peptidase_2"/>
    <property type="match status" value="1"/>
</dbReference>
<sequence length="246" mass="27086">MFSDFYFVYLLSGLILLPCLLISVWASAKVHSTFKKYDAMHTSTDWTGSDTARMLLERNNIYDVQVVRGRGKLTDNFNPATRCVTLSESTYDSASVAAVAVSAHEIGHVVQREEGYLFYRLRAFLVPVTNIGTMLAFPLVIVGVLLTWLSALAEVGNIVVFLGICLYALSTVFTLITLPVELNASSRAKSMLAETGVLVTSEEKKAAAKVLSAAAMTYFAALLTSLLMFLRFLLYVFLLLGGRRKN</sequence>
<dbReference type="EMBL" id="DXFX01000098">
    <property type="protein sequence ID" value="HIX08295.1"/>
    <property type="molecule type" value="Genomic_DNA"/>
</dbReference>
<gene>
    <name evidence="2" type="ORF">H9741_07490</name>
</gene>
<dbReference type="InterPro" id="IPR007395">
    <property type="entry name" value="Zn_peptidase_2"/>
</dbReference>
<reference evidence="2" key="2">
    <citation type="submission" date="2021-04" db="EMBL/GenBank/DDBJ databases">
        <authorList>
            <person name="Gilroy R."/>
        </authorList>
    </citation>
    <scope>NUCLEOTIDE SEQUENCE</scope>
    <source>
        <strain evidence="2">811</strain>
    </source>
</reference>
<protein>
    <submittedName>
        <fullName evidence="2">Zinc metallopeptidase</fullName>
    </submittedName>
</protein>
<dbReference type="PANTHER" id="PTHR36434:SF1">
    <property type="entry name" value="MEMBRANE PROTEASE YUGP-RELATED"/>
    <property type="match status" value="1"/>
</dbReference>
<evidence type="ECO:0000256" key="1">
    <source>
        <dbReference type="SAM" id="Phobius"/>
    </source>
</evidence>
<dbReference type="Proteomes" id="UP000824204">
    <property type="component" value="Unassembled WGS sequence"/>
</dbReference>
<keyword evidence="1" id="KW-1133">Transmembrane helix</keyword>
<feature type="transmembrane region" description="Helical" evidence="1">
    <location>
        <begin position="124"/>
        <end position="149"/>
    </location>
</feature>
<keyword evidence="1" id="KW-0472">Membrane</keyword>
<dbReference type="PANTHER" id="PTHR36434">
    <property type="entry name" value="MEMBRANE PROTEASE YUGP-RELATED"/>
    <property type="match status" value="1"/>
</dbReference>
<accession>A0A9D1V8Y9</accession>
<reference evidence="2" key="1">
    <citation type="journal article" date="2021" name="PeerJ">
        <title>Extensive microbial diversity within the chicken gut microbiome revealed by metagenomics and culture.</title>
        <authorList>
            <person name="Gilroy R."/>
            <person name="Ravi A."/>
            <person name="Getino M."/>
            <person name="Pursley I."/>
            <person name="Horton D.L."/>
            <person name="Alikhan N.F."/>
            <person name="Baker D."/>
            <person name="Gharbi K."/>
            <person name="Hall N."/>
            <person name="Watson M."/>
            <person name="Adriaenssens E.M."/>
            <person name="Foster-Nyarko E."/>
            <person name="Jarju S."/>
            <person name="Secka A."/>
            <person name="Antonio M."/>
            <person name="Oren A."/>
            <person name="Chaudhuri R.R."/>
            <person name="La Ragione R."/>
            <person name="Hildebrand F."/>
            <person name="Pallen M.J."/>
        </authorList>
    </citation>
    <scope>NUCLEOTIDE SEQUENCE</scope>
    <source>
        <strain evidence="2">811</strain>
    </source>
</reference>
<proteinExistence type="predicted"/>